<dbReference type="EC" id="2.1.1.204" evidence="4"/>
<protein>
    <recommendedName>
        <fullName evidence="5">tRNA (cytosine(38)-C(5))-methyltransferase</fullName>
        <ecNumber evidence="4">2.1.1.204</ecNumber>
    </recommendedName>
    <alternativeName>
        <fullName evidence="6">DNA (cytosine-5)-methyltransferase-like protein 2</fullName>
    </alternativeName>
</protein>
<dbReference type="InterPro" id="IPR001525">
    <property type="entry name" value="C5_MeTfrase"/>
</dbReference>
<dbReference type="Proteomes" id="UP000821853">
    <property type="component" value="Unassembled WGS sequence"/>
</dbReference>
<feature type="active site" evidence="7">
    <location>
        <position position="109"/>
    </location>
</feature>
<reference evidence="9 10" key="1">
    <citation type="journal article" date="2020" name="Cell">
        <title>Large-Scale Comparative Analyses of Tick Genomes Elucidate Their Genetic Diversity and Vector Capacities.</title>
        <authorList>
            <consortium name="Tick Genome and Microbiome Consortium (TIGMIC)"/>
            <person name="Jia N."/>
            <person name="Wang J."/>
            <person name="Shi W."/>
            <person name="Du L."/>
            <person name="Sun Y."/>
            <person name="Zhan W."/>
            <person name="Jiang J.F."/>
            <person name="Wang Q."/>
            <person name="Zhang B."/>
            <person name="Ji P."/>
            <person name="Bell-Sakyi L."/>
            <person name="Cui X.M."/>
            <person name="Yuan T.T."/>
            <person name="Jiang B.G."/>
            <person name="Yang W.F."/>
            <person name="Lam T.T."/>
            <person name="Chang Q.C."/>
            <person name="Ding S.J."/>
            <person name="Wang X.J."/>
            <person name="Zhu J.G."/>
            <person name="Ruan X.D."/>
            <person name="Zhao L."/>
            <person name="Wei J.T."/>
            <person name="Ye R.Z."/>
            <person name="Que T.C."/>
            <person name="Du C.H."/>
            <person name="Zhou Y.H."/>
            <person name="Cheng J.X."/>
            <person name="Dai P.F."/>
            <person name="Guo W.B."/>
            <person name="Han X.H."/>
            <person name="Huang E.J."/>
            <person name="Li L.F."/>
            <person name="Wei W."/>
            <person name="Gao Y.C."/>
            <person name="Liu J.Z."/>
            <person name="Shao H.Z."/>
            <person name="Wang X."/>
            <person name="Wang C.C."/>
            <person name="Yang T.C."/>
            <person name="Huo Q.B."/>
            <person name="Li W."/>
            <person name="Chen H.Y."/>
            <person name="Chen S.E."/>
            <person name="Zhou L.G."/>
            <person name="Ni X.B."/>
            <person name="Tian J.H."/>
            <person name="Sheng Y."/>
            <person name="Liu T."/>
            <person name="Pan Y.S."/>
            <person name="Xia L.Y."/>
            <person name="Li J."/>
            <person name="Zhao F."/>
            <person name="Cao W.C."/>
        </authorList>
    </citation>
    <scope>NUCLEOTIDE SEQUENCE [LARGE SCALE GENOMIC DNA]</scope>
    <source>
        <strain evidence="9">HaeL-2018</strain>
    </source>
</reference>
<gene>
    <name evidence="9" type="ORF">HPB48_025088</name>
</gene>
<evidence type="ECO:0000256" key="3">
    <source>
        <dbReference type="ARBA" id="ARBA00022691"/>
    </source>
</evidence>
<evidence type="ECO:0000256" key="7">
    <source>
        <dbReference type="PROSITE-ProRule" id="PRU01016"/>
    </source>
</evidence>
<evidence type="ECO:0000256" key="5">
    <source>
        <dbReference type="ARBA" id="ARBA00039681"/>
    </source>
</evidence>
<organism evidence="9 10">
    <name type="scientific">Haemaphysalis longicornis</name>
    <name type="common">Bush tick</name>
    <dbReference type="NCBI Taxonomy" id="44386"/>
    <lineage>
        <taxon>Eukaryota</taxon>
        <taxon>Metazoa</taxon>
        <taxon>Ecdysozoa</taxon>
        <taxon>Arthropoda</taxon>
        <taxon>Chelicerata</taxon>
        <taxon>Arachnida</taxon>
        <taxon>Acari</taxon>
        <taxon>Parasitiformes</taxon>
        <taxon>Ixodida</taxon>
        <taxon>Ixodoidea</taxon>
        <taxon>Ixodidae</taxon>
        <taxon>Haemaphysalinae</taxon>
        <taxon>Haemaphysalis</taxon>
    </lineage>
</organism>
<evidence type="ECO:0000256" key="2">
    <source>
        <dbReference type="ARBA" id="ARBA00022679"/>
    </source>
</evidence>
<dbReference type="PANTHER" id="PTHR46098:SF1">
    <property type="entry name" value="TRNA (CYTOSINE(38)-C(5))-METHYLTRANSFERASE"/>
    <property type="match status" value="1"/>
</dbReference>
<evidence type="ECO:0000256" key="1">
    <source>
        <dbReference type="ARBA" id="ARBA00022603"/>
    </source>
</evidence>
<comment type="similarity">
    <text evidence="7">Belongs to the class I-like SAM-binding methyltransferase superfamily. C5-methyltransferase family.</text>
</comment>
<dbReference type="InterPro" id="IPR029063">
    <property type="entry name" value="SAM-dependent_MTases_sf"/>
</dbReference>
<dbReference type="InterPro" id="IPR050750">
    <property type="entry name" value="C5-MTase"/>
</dbReference>
<keyword evidence="1 7" id="KW-0489">Methyltransferase</keyword>
<evidence type="ECO:0000256" key="6">
    <source>
        <dbReference type="ARBA" id="ARBA00042810"/>
    </source>
</evidence>
<feature type="compositionally biased region" description="Low complexity" evidence="8">
    <location>
        <begin position="1"/>
        <end position="16"/>
    </location>
</feature>
<dbReference type="PROSITE" id="PS51679">
    <property type="entry name" value="SAM_MT_C5"/>
    <property type="match status" value="1"/>
</dbReference>
<dbReference type="Gene3D" id="3.90.120.10">
    <property type="entry name" value="DNA Methylase, subunit A, domain 2"/>
    <property type="match status" value="1"/>
</dbReference>
<evidence type="ECO:0000256" key="8">
    <source>
        <dbReference type="SAM" id="MobiDB-lite"/>
    </source>
</evidence>
<dbReference type="GO" id="GO:0005634">
    <property type="term" value="C:nucleus"/>
    <property type="evidence" value="ECO:0007669"/>
    <property type="project" value="TreeGrafter"/>
</dbReference>
<proteinExistence type="inferred from homology"/>
<dbReference type="InterPro" id="IPR031303">
    <property type="entry name" value="C5_meth_CS"/>
</dbReference>
<dbReference type="EMBL" id="JABSTR010001154">
    <property type="protein sequence ID" value="KAH9383516.1"/>
    <property type="molecule type" value="Genomic_DNA"/>
</dbReference>
<evidence type="ECO:0000313" key="10">
    <source>
        <dbReference type="Proteomes" id="UP000821853"/>
    </source>
</evidence>
<comment type="caution">
    <text evidence="9">The sequence shown here is derived from an EMBL/GenBank/DDBJ whole genome shotgun (WGS) entry which is preliminary data.</text>
</comment>
<dbReference type="Pfam" id="PF00145">
    <property type="entry name" value="DNA_methylase"/>
    <property type="match status" value="1"/>
</dbReference>
<keyword evidence="3 7" id="KW-0949">S-adenosyl-L-methionine</keyword>
<evidence type="ECO:0000313" key="9">
    <source>
        <dbReference type="EMBL" id="KAH9383516.1"/>
    </source>
</evidence>
<dbReference type="PROSITE" id="PS00095">
    <property type="entry name" value="C5_MTASE_2"/>
    <property type="match status" value="1"/>
</dbReference>
<dbReference type="VEuPathDB" id="VectorBase:HLOH_055075"/>
<dbReference type="SUPFAM" id="SSF53335">
    <property type="entry name" value="S-adenosyl-L-methionine-dependent methyltransferases"/>
    <property type="match status" value="1"/>
</dbReference>
<sequence>MGDSPANSPDAPAATPIGADDRADDIGYTCDSANKLRVLELYSGIGGMHFACRPDRARVVAAVDVNTTANSVYAFNFPETRLLQRNVQSLTARELDALGPDLVTMSPPCQPFTRQGLQRDSQDPRSSSLLSFLRVLPTMRRKPKYVLLENVKGFETSATHAAVTEALQQCGYHIHRYLLSPTQFGVPNSRLRFYCLAKLRPARFRDCLQDDGGTPCSGECIEKPPPSSQPTGPPPSLADFLVNPGASEQVLSDEPDYLLPDKVLSRFALILDIVDATSTNTCCFTKGYGHYVEGTGSVLLQAPIDLMHEVYREVSPKEAASPAVLEKLRGLRLRYFTPSEVARLMCFPECFRFPPDLKPRHRYQLLGNSINVRVVRALMDYLLDDGGL</sequence>
<feature type="region of interest" description="Disordered" evidence="8">
    <location>
        <begin position="1"/>
        <end position="20"/>
    </location>
</feature>
<keyword evidence="2 7" id="KW-0808">Transferase</keyword>
<dbReference type="Gene3D" id="3.40.50.150">
    <property type="entry name" value="Vaccinia Virus protein VP39"/>
    <property type="match status" value="1"/>
</dbReference>
<dbReference type="OMA" id="HYAFKYA"/>
<accession>A0A9J6H8D4</accession>
<name>A0A9J6H8D4_HAELO</name>
<dbReference type="GO" id="GO:0008168">
    <property type="term" value="F:methyltransferase activity"/>
    <property type="evidence" value="ECO:0007669"/>
    <property type="project" value="UniProtKB-KW"/>
</dbReference>
<dbReference type="GO" id="GO:0032259">
    <property type="term" value="P:methylation"/>
    <property type="evidence" value="ECO:0007669"/>
    <property type="project" value="UniProtKB-KW"/>
</dbReference>
<dbReference type="AlphaFoldDB" id="A0A9J6H8D4"/>
<evidence type="ECO:0000256" key="4">
    <source>
        <dbReference type="ARBA" id="ARBA00039081"/>
    </source>
</evidence>
<keyword evidence="10" id="KW-1185">Reference proteome</keyword>
<dbReference type="PANTHER" id="PTHR46098">
    <property type="entry name" value="TRNA (CYTOSINE(38)-C(5))-METHYLTRANSFERASE"/>
    <property type="match status" value="1"/>
</dbReference>
<dbReference type="PRINTS" id="PR00105">
    <property type="entry name" value="C5METTRFRASE"/>
</dbReference>
<dbReference type="OrthoDB" id="414133at2759"/>